<dbReference type="AlphaFoldDB" id="A0A9Q3RZX8"/>
<keyword evidence="1" id="KW-0732">Signal</keyword>
<dbReference type="EMBL" id="JAHVKP010000001">
    <property type="protein sequence ID" value="MBY6217640.1"/>
    <property type="molecule type" value="Genomic_DNA"/>
</dbReference>
<sequence length="131" mass="13486">MMKNLMILAACGALAACGSNEAEAPEPIETDVAVTDTATAEQVAGTYEVTMEDGTVVRQQVNADGTYVDTDLEGNVTESGSWRQAGDQLCYDPDGADGETCWTGGAPGPDGTFEAATADGSVTTTVRRIEG</sequence>
<evidence type="ECO:0000256" key="1">
    <source>
        <dbReference type="SAM" id="SignalP"/>
    </source>
</evidence>
<dbReference type="PROSITE" id="PS51257">
    <property type="entry name" value="PROKAR_LIPOPROTEIN"/>
    <property type="match status" value="1"/>
</dbReference>
<evidence type="ECO:0000313" key="2">
    <source>
        <dbReference type="EMBL" id="MBY6217640.1"/>
    </source>
</evidence>
<feature type="signal peptide" evidence="1">
    <location>
        <begin position="1"/>
        <end position="24"/>
    </location>
</feature>
<feature type="chain" id="PRO_5040476529" evidence="1">
    <location>
        <begin position="25"/>
        <end position="131"/>
    </location>
</feature>
<accession>A0A9Q3RZX8</accession>
<name>A0A9Q3RZX8_9SPHN</name>
<reference evidence="2" key="1">
    <citation type="submission" date="2021-06" db="EMBL/GenBank/DDBJ databases">
        <title>50 bacteria genomes isolated from Dapeng, Shenzhen, China.</title>
        <authorList>
            <person name="Zheng W."/>
            <person name="Yu S."/>
            <person name="Huang Y."/>
        </authorList>
    </citation>
    <scope>NUCLEOTIDE SEQUENCE</scope>
    <source>
        <strain evidence="2">DP4N28-2</strain>
    </source>
</reference>
<evidence type="ECO:0000313" key="3">
    <source>
        <dbReference type="Proteomes" id="UP000824927"/>
    </source>
</evidence>
<dbReference type="RefSeq" id="WP_222404700.1">
    <property type="nucleotide sequence ID" value="NZ_JAHVKP010000001.1"/>
</dbReference>
<gene>
    <name evidence="2" type="ORF">KUV31_04720</name>
</gene>
<proteinExistence type="predicted"/>
<protein>
    <submittedName>
        <fullName evidence="2">Uncharacterized protein</fullName>
    </submittedName>
</protein>
<organism evidence="2 3">
    <name type="scientific">Qipengyuania aquimaris</name>
    <dbReference type="NCBI Taxonomy" id="255984"/>
    <lineage>
        <taxon>Bacteria</taxon>
        <taxon>Pseudomonadati</taxon>
        <taxon>Pseudomonadota</taxon>
        <taxon>Alphaproteobacteria</taxon>
        <taxon>Sphingomonadales</taxon>
        <taxon>Erythrobacteraceae</taxon>
        <taxon>Qipengyuania</taxon>
    </lineage>
</organism>
<dbReference type="Proteomes" id="UP000824927">
    <property type="component" value="Unassembled WGS sequence"/>
</dbReference>
<comment type="caution">
    <text evidence="2">The sequence shown here is derived from an EMBL/GenBank/DDBJ whole genome shotgun (WGS) entry which is preliminary data.</text>
</comment>